<keyword evidence="2" id="KW-1185">Reference proteome</keyword>
<evidence type="ECO:0000313" key="1">
    <source>
        <dbReference type="EMBL" id="KAJ1680030.1"/>
    </source>
</evidence>
<reference evidence="1" key="1">
    <citation type="submission" date="2022-06" db="EMBL/GenBank/DDBJ databases">
        <title>Phylogenomic reconstructions and comparative analyses of Kickxellomycotina fungi.</title>
        <authorList>
            <person name="Reynolds N.K."/>
            <person name="Stajich J.E."/>
            <person name="Barry K."/>
            <person name="Grigoriev I.V."/>
            <person name="Crous P."/>
            <person name="Smith M.E."/>
        </authorList>
    </citation>
    <scope>NUCLEOTIDE SEQUENCE</scope>
    <source>
        <strain evidence="1">RSA 2271</strain>
    </source>
</reference>
<accession>A0ACC1HTW1</accession>
<dbReference type="EMBL" id="JAMZIH010000070">
    <property type="protein sequence ID" value="KAJ1680030.1"/>
    <property type="molecule type" value="Genomic_DNA"/>
</dbReference>
<protein>
    <submittedName>
        <fullName evidence="1">Uncharacterized protein</fullName>
    </submittedName>
</protein>
<proteinExistence type="predicted"/>
<sequence>MPTLPQFPARRPRPPPLSPATTNDGSGPAPNSGTFAHVAVVPTVCNEKCQLLVKNGDRPASIQPLRTPGSPWHHRRRSRIAAALGLAVLLIGGLCLLGLSSRIARGFLHTVAKASYLSTEPPFRFYGDNPFSPHRVPVDLYVMSKCPDALLVEDMFNTIVYDLAPIMDLKLHYIAQPSDNATYGVICKHGDSECRGNIDELCAYTHHRHDLKKWWGFVACLNRHQKLIGLDDHMTMACATSADLDIGAFHHCRNGPEGRELLKNSARETAREGVKISATLYLNHWLRCVEDSGWKYCPGGHTIEDFERDICALYQDPTHAPLICAQFDN</sequence>
<dbReference type="Proteomes" id="UP001145114">
    <property type="component" value="Unassembled WGS sequence"/>
</dbReference>
<name>A0ACC1HTW1_9FUNG</name>
<organism evidence="1 2">
    <name type="scientific">Spiromyces aspiralis</name>
    <dbReference type="NCBI Taxonomy" id="68401"/>
    <lineage>
        <taxon>Eukaryota</taxon>
        <taxon>Fungi</taxon>
        <taxon>Fungi incertae sedis</taxon>
        <taxon>Zoopagomycota</taxon>
        <taxon>Kickxellomycotina</taxon>
        <taxon>Kickxellomycetes</taxon>
        <taxon>Kickxellales</taxon>
        <taxon>Kickxellaceae</taxon>
        <taxon>Spiromyces</taxon>
    </lineage>
</organism>
<gene>
    <name evidence="1" type="ORF">EV182_000821</name>
</gene>
<comment type="caution">
    <text evidence="1">The sequence shown here is derived from an EMBL/GenBank/DDBJ whole genome shotgun (WGS) entry which is preliminary data.</text>
</comment>
<evidence type="ECO:0000313" key="2">
    <source>
        <dbReference type="Proteomes" id="UP001145114"/>
    </source>
</evidence>